<keyword evidence="11" id="KW-0407">Ion channel</keyword>
<keyword evidence="2" id="KW-0813">Transport</keyword>
<dbReference type="PANTHER" id="PTHR11537">
    <property type="entry name" value="VOLTAGE-GATED POTASSIUM CHANNEL"/>
    <property type="match status" value="1"/>
</dbReference>
<dbReference type="GO" id="GO:0008076">
    <property type="term" value="C:voltage-gated potassium channel complex"/>
    <property type="evidence" value="ECO:0007669"/>
    <property type="project" value="InterPro"/>
</dbReference>
<dbReference type="Proteomes" id="UP000601435">
    <property type="component" value="Unassembled WGS sequence"/>
</dbReference>
<keyword evidence="10 12" id="KW-0472">Membrane</keyword>
<comment type="caution">
    <text evidence="14">The sequence shown here is derived from an EMBL/GenBank/DDBJ whole genome shotgun (WGS) entry which is preliminary data.</text>
</comment>
<feature type="transmembrane region" description="Helical" evidence="12">
    <location>
        <begin position="66"/>
        <end position="88"/>
    </location>
</feature>
<protein>
    <submittedName>
        <fullName evidence="14">Kcns2 protein</fullName>
    </submittedName>
</protein>
<evidence type="ECO:0000256" key="1">
    <source>
        <dbReference type="ARBA" id="ARBA00004141"/>
    </source>
</evidence>
<keyword evidence="3" id="KW-0633">Potassium transport</keyword>
<evidence type="ECO:0000256" key="12">
    <source>
        <dbReference type="SAM" id="Phobius"/>
    </source>
</evidence>
<evidence type="ECO:0000256" key="4">
    <source>
        <dbReference type="ARBA" id="ARBA00022692"/>
    </source>
</evidence>
<dbReference type="Gene3D" id="1.20.120.350">
    <property type="entry name" value="Voltage-gated potassium channels. Chain C"/>
    <property type="match status" value="1"/>
</dbReference>
<keyword evidence="8 12" id="KW-1133">Transmembrane helix</keyword>
<sequence length="357" mass="40132">MLRRKKHHTHISRSSFMTQIASNSLRPSESRVTFVRSFRDTTVCLPKVSGFRRALFIILNEPNSSLLSLVLSYLSFAMIIVTTVSLVLESMPLFNYTPDNCGDPEISVELCKPVPDIAFEYIEVTGTIFFTAEYALRIATAHAATEQELHLSEEEDPDEKLPGWKKTLRYAMQSMNVIDVMAIVPFYLEFFGAAGGWAAVLRVLRLVRVFRVLKSPKMRACVDMILCIVAEALPGIASVFSLTCLVCVMFASFLFFAEGTTYSVTHRPDLYPLGVYIRPTANGLGFEPTPFKSILHTFWWFFATATTVGYGDHVPTTTAGKLISIAVFYIGIVLVAIKLTIVQGSFRRHYPKWRLHT</sequence>
<dbReference type="GO" id="GO:0005249">
    <property type="term" value="F:voltage-gated potassium channel activity"/>
    <property type="evidence" value="ECO:0007669"/>
    <property type="project" value="InterPro"/>
</dbReference>
<dbReference type="InterPro" id="IPR028325">
    <property type="entry name" value="VG_K_chnl"/>
</dbReference>
<dbReference type="GO" id="GO:0001508">
    <property type="term" value="P:action potential"/>
    <property type="evidence" value="ECO:0007669"/>
    <property type="project" value="TreeGrafter"/>
</dbReference>
<evidence type="ECO:0000313" key="14">
    <source>
        <dbReference type="EMBL" id="CAE7254111.1"/>
    </source>
</evidence>
<accession>A0A812LZR2</accession>
<evidence type="ECO:0000256" key="10">
    <source>
        <dbReference type="ARBA" id="ARBA00023136"/>
    </source>
</evidence>
<dbReference type="SUPFAM" id="SSF81324">
    <property type="entry name" value="Voltage-gated potassium channels"/>
    <property type="match status" value="1"/>
</dbReference>
<organism evidence="14 15">
    <name type="scientific">Symbiodinium necroappetens</name>
    <dbReference type="NCBI Taxonomy" id="1628268"/>
    <lineage>
        <taxon>Eukaryota</taxon>
        <taxon>Sar</taxon>
        <taxon>Alveolata</taxon>
        <taxon>Dinophyceae</taxon>
        <taxon>Suessiales</taxon>
        <taxon>Symbiodiniaceae</taxon>
        <taxon>Symbiodinium</taxon>
    </lineage>
</organism>
<comment type="subcellular location">
    <subcellularLocation>
        <location evidence="1">Membrane</location>
        <topology evidence="1">Multi-pass membrane protein</topology>
    </subcellularLocation>
</comment>
<evidence type="ECO:0000256" key="8">
    <source>
        <dbReference type="ARBA" id="ARBA00022989"/>
    </source>
</evidence>
<dbReference type="InterPro" id="IPR027359">
    <property type="entry name" value="Volt_channel_dom_sf"/>
</dbReference>
<keyword evidence="6" id="KW-0851">Voltage-gated channel</keyword>
<feature type="domain" description="Ion transport" evidence="13">
    <location>
        <begin position="70"/>
        <end position="348"/>
    </location>
</feature>
<evidence type="ECO:0000256" key="7">
    <source>
        <dbReference type="ARBA" id="ARBA00022958"/>
    </source>
</evidence>
<dbReference type="Pfam" id="PF00520">
    <property type="entry name" value="Ion_trans"/>
    <property type="match status" value="1"/>
</dbReference>
<evidence type="ECO:0000256" key="11">
    <source>
        <dbReference type="ARBA" id="ARBA00023303"/>
    </source>
</evidence>
<proteinExistence type="predicted"/>
<evidence type="ECO:0000256" key="9">
    <source>
        <dbReference type="ARBA" id="ARBA00023065"/>
    </source>
</evidence>
<gene>
    <name evidence="14" type="primary">Kcns2</name>
    <name evidence="14" type="ORF">SNEC2469_LOCUS5440</name>
</gene>
<evidence type="ECO:0000256" key="5">
    <source>
        <dbReference type="ARBA" id="ARBA00022826"/>
    </source>
</evidence>
<dbReference type="EMBL" id="CAJNJA010010141">
    <property type="protein sequence ID" value="CAE7254111.1"/>
    <property type="molecule type" value="Genomic_DNA"/>
</dbReference>
<keyword evidence="15" id="KW-1185">Reference proteome</keyword>
<dbReference type="PRINTS" id="PR00169">
    <property type="entry name" value="KCHANNEL"/>
</dbReference>
<evidence type="ECO:0000256" key="3">
    <source>
        <dbReference type="ARBA" id="ARBA00022538"/>
    </source>
</evidence>
<reference evidence="14" key="1">
    <citation type="submission" date="2021-02" db="EMBL/GenBank/DDBJ databases">
        <authorList>
            <person name="Dougan E. K."/>
            <person name="Rhodes N."/>
            <person name="Thang M."/>
            <person name="Chan C."/>
        </authorList>
    </citation>
    <scope>NUCLEOTIDE SEQUENCE</scope>
</reference>
<feature type="transmembrane region" description="Helical" evidence="12">
    <location>
        <begin position="180"/>
        <end position="204"/>
    </location>
</feature>
<evidence type="ECO:0000256" key="2">
    <source>
        <dbReference type="ARBA" id="ARBA00022448"/>
    </source>
</evidence>
<dbReference type="OrthoDB" id="415460at2759"/>
<keyword evidence="9" id="KW-0406">Ion transport</keyword>
<dbReference type="PANTHER" id="PTHR11537:SF254">
    <property type="entry name" value="POTASSIUM VOLTAGE-GATED CHANNEL PROTEIN SHAB"/>
    <property type="match status" value="1"/>
</dbReference>
<evidence type="ECO:0000256" key="6">
    <source>
        <dbReference type="ARBA" id="ARBA00022882"/>
    </source>
</evidence>
<keyword evidence="5" id="KW-0631">Potassium channel</keyword>
<dbReference type="InterPro" id="IPR005821">
    <property type="entry name" value="Ion_trans_dom"/>
</dbReference>
<evidence type="ECO:0000313" key="15">
    <source>
        <dbReference type="Proteomes" id="UP000601435"/>
    </source>
</evidence>
<keyword evidence="4 12" id="KW-0812">Transmembrane</keyword>
<feature type="transmembrane region" description="Helical" evidence="12">
    <location>
        <begin position="322"/>
        <end position="342"/>
    </location>
</feature>
<keyword evidence="7" id="KW-0630">Potassium</keyword>
<feature type="transmembrane region" description="Helical" evidence="12">
    <location>
        <begin position="225"/>
        <end position="257"/>
    </location>
</feature>
<evidence type="ECO:0000259" key="13">
    <source>
        <dbReference type="Pfam" id="PF00520"/>
    </source>
</evidence>
<dbReference type="AlphaFoldDB" id="A0A812LZR2"/>
<dbReference type="Gene3D" id="1.10.287.70">
    <property type="match status" value="1"/>
</dbReference>
<name>A0A812LZR2_9DINO</name>